<name>A0ABW0F363_9HYPH</name>
<dbReference type="RefSeq" id="WP_260347920.1">
    <property type="nucleotide sequence ID" value="NZ_JAOAOS010000002.1"/>
</dbReference>
<accession>A0ABW0F363</accession>
<evidence type="ECO:0008006" key="3">
    <source>
        <dbReference type="Google" id="ProtNLM"/>
    </source>
</evidence>
<dbReference type="EMBL" id="JBHSLI010000002">
    <property type="protein sequence ID" value="MFC5292649.1"/>
    <property type="molecule type" value="Genomic_DNA"/>
</dbReference>
<dbReference type="Proteomes" id="UP001595976">
    <property type="component" value="Unassembled WGS sequence"/>
</dbReference>
<reference evidence="2" key="1">
    <citation type="journal article" date="2019" name="Int. J. Syst. Evol. Microbiol.">
        <title>The Global Catalogue of Microorganisms (GCM) 10K type strain sequencing project: providing services to taxonomists for standard genome sequencing and annotation.</title>
        <authorList>
            <consortium name="The Broad Institute Genomics Platform"/>
            <consortium name="The Broad Institute Genome Sequencing Center for Infectious Disease"/>
            <person name="Wu L."/>
            <person name="Ma J."/>
        </authorList>
    </citation>
    <scope>NUCLEOTIDE SEQUENCE [LARGE SCALE GENOMIC DNA]</scope>
    <source>
        <strain evidence="2">CGMCC 1.15643</strain>
    </source>
</reference>
<proteinExistence type="predicted"/>
<evidence type="ECO:0000313" key="1">
    <source>
        <dbReference type="EMBL" id="MFC5292649.1"/>
    </source>
</evidence>
<gene>
    <name evidence="1" type="ORF">ACFPK2_06575</name>
</gene>
<comment type="caution">
    <text evidence="1">The sequence shown here is derived from an EMBL/GenBank/DDBJ whole genome shotgun (WGS) entry which is preliminary data.</text>
</comment>
<evidence type="ECO:0000313" key="2">
    <source>
        <dbReference type="Proteomes" id="UP001595976"/>
    </source>
</evidence>
<organism evidence="1 2">
    <name type="scientific">Bosea minatitlanensis</name>
    <dbReference type="NCBI Taxonomy" id="128782"/>
    <lineage>
        <taxon>Bacteria</taxon>
        <taxon>Pseudomonadati</taxon>
        <taxon>Pseudomonadota</taxon>
        <taxon>Alphaproteobacteria</taxon>
        <taxon>Hyphomicrobiales</taxon>
        <taxon>Boseaceae</taxon>
        <taxon>Bosea</taxon>
    </lineage>
</organism>
<protein>
    <recommendedName>
        <fullName evidence="3">NTP pyrophosphohydrolase MazG putative catalytic core domain-containing protein</fullName>
    </recommendedName>
</protein>
<keyword evidence="2" id="KW-1185">Reference proteome</keyword>
<sequence length="100" mass="11185">MNRTEHLLECLSEECCEVGQRVSKALRFGLKEIQKGQELTNAQRIVEELHDLISVAHILYSAGVIGAVWPSPEHTAAKLAKIEKFMEIGRVHGALQEPRP</sequence>